<dbReference type="Proteomes" id="UP001201980">
    <property type="component" value="Unassembled WGS sequence"/>
</dbReference>
<dbReference type="GO" id="GO:0005737">
    <property type="term" value="C:cytoplasm"/>
    <property type="evidence" value="ECO:0007669"/>
    <property type="project" value="UniProtKB-SubCell"/>
</dbReference>
<name>A0AAD5RUV0_9PEZI</name>
<dbReference type="GO" id="GO:0031072">
    <property type="term" value="F:heat shock protein binding"/>
    <property type="evidence" value="ECO:0007669"/>
    <property type="project" value="TreeGrafter"/>
</dbReference>
<dbReference type="PANTHER" id="PTHR12800">
    <property type="entry name" value="CDC37-RELATED"/>
    <property type="match status" value="1"/>
</dbReference>
<evidence type="ECO:0000256" key="4">
    <source>
        <dbReference type="ARBA" id="ARBA00023186"/>
    </source>
</evidence>
<feature type="domain" description="Cdc37 C-terminal" evidence="7">
    <location>
        <begin position="388"/>
        <end position="488"/>
    </location>
</feature>
<dbReference type="InterPro" id="IPR038189">
    <property type="entry name" value="Cdc37_Hsp90-bd_sf"/>
</dbReference>
<evidence type="ECO:0000313" key="11">
    <source>
        <dbReference type="Proteomes" id="UP001201980"/>
    </source>
</evidence>
<feature type="region of interest" description="Disordered" evidence="6">
    <location>
        <begin position="97"/>
        <end position="120"/>
    </location>
</feature>
<dbReference type="EMBL" id="JAKWBI020000193">
    <property type="protein sequence ID" value="KAJ2899592.1"/>
    <property type="molecule type" value="Genomic_DNA"/>
</dbReference>
<dbReference type="Gene3D" id="1.20.58.610">
    <property type="entry name" value="Cdc37, Hsp90 binding domain"/>
    <property type="match status" value="1"/>
</dbReference>
<feature type="region of interest" description="Disordered" evidence="6">
    <location>
        <begin position="467"/>
        <end position="498"/>
    </location>
</feature>
<dbReference type="Pfam" id="PF08565">
    <property type="entry name" value="CDC37_M"/>
    <property type="match status" value="1"/>
</dbReference>
<protein>
    <recommendedName>
        <fullName evidence="5">Hsp90 chaperone protein kinase-targeting subunit</fullName>
    </recommendedName>
</protein>
<feature type="compositionally biased region" description="Polar residues" evidence="6">
    <location>
        <begin position="192"/>
        <end position="208"/>
    </location>
</feature>
<evidence type="ECO:0000256" key="2">
    <source>
        <dbReference type="ARBA" id="ARBA00006222"/>
    </source>
</evidence>
<dbReference type="SUPFAM" id="SSF101391">
    <property type="entry name" value="Hsp90 co-chaperone CDC37"/>
    <property type="match status" value="1"/>
</dbReference>
<dbReference type="GO" id="GO:0051082">
    <property type="term" value="F:unfolded protein binding"/>
    <property type="evidence" value="ECO:0007669"/>
    <property type="project" value="TreeGrafter"/>
</dbReference>
<dbReference type="GO" id="GO:0050821">
    <property type="term" value="P:protein stabilization"/>
    <property type="evidence" value="ECO:0007669"/>
    <property type="project" value="TreeGrafter"/>
</dbReference>
<dbReference type="SMART" id="SM01069">
    <property type="entry name" value="CDC37_C"/>
    <property type="match status" value="1"/>
</dbReference>
<dbReference type="GO" id="GO:0019901">
    <property type="term" value="F:protein kinase binding"/>
    <property type="evidence" value="ECO:0007669"/>
    <property type="project" value="InterPro"/>
</dbReference>
<dbReference type="AlphaFoldDB" id="A0AAD5RUV0"/>
<dbReference type="InterPro" id="IPR013873">
    <property type="entry name" value="Cdc37_C"/>
</dbReference>
<gene>
    <name evidence="10" type="ORF">MKZ38_002966</name>
</gene>
<dbReference type="InterPro" id="IPR013874">
    <property type="entry name" value="Cdc37_Hsp90-bd"/>
</dbReference>
<feature type="compositionally biased region" description="Polar residues" evidence="6">
    <location>
        <begin position="220"/>
        <end position="230"/>
    </location>
</feature>
<keyword evidence="3" id="KW-0963">Cytoplasm</keyword>
<evidence type="ECO:0000256" key="5">
    <source>
        <dbReference type="ARBA" id="ARBA00031396"/>
    </source>
</evidence>
<evidence type="ECO:0000256" key="1">
    <source>
        <dbReference type="ARBA" id="ARBA00004496"/>
    </source>
</evidence>
<feature type="compositionally biased region" description="Basic and acidic residues" evidence="6">
    <location>
        <begin position="210"/>
        <end position="219"/>
    </location>
</feature>
<feature type="compositionally biased region" description="Basic and acidic residues" evidence="6">
    <location>
        <begin position="467"/>
        <end position="490"/>
    </location>
</feature>
<feature type="domain" description="Cdc37 Hsp90 binding" evidence="8">
    <location>
        <begin position="199"/>
        <end position="373"/>
    </location>
</feature>
<accession>A0AAD5RUV0</accession>
<comment type="similarity">
    <text evidence="2">Belongs to the CDC37 family.</text>
</comment>
<dbReference type="InterPro" id="IPR004918">
    <property type="entry name" value="Cdc37"/>
</dbReference>
<evidence type="ECO:0000259" key="7">
    <source>
        <dbReference type="SMART" id="SM01069"/>
    </source>
</evidence>
<dbReference type="Pfam" id="PF08564">
    <property type="entry name" value="CDC37_C"/>
    <property type="match status" value="1"/>
</dbReference>
<evidence type="ECO:0000256" key="6">
    <source>
        <dbReference type="SAM" id="MobiDB-lite"/>
    </source>
</evidence>
<organism evidence="10 11">
    <name type="scientific">Zalerion maritima</name>
    <dbReference type="NCBI Taxonomy" id="339359"/>
    <lineage>
        <taxon>Eukaryota</taxon>
        <taxon>Fungi</taxon>
        <taxon>Dikarya</taxon>
        <taxon>Ascomycota</taxon>
        <taxon>Pezizomycotina</taxon>
        <taxon>Sordariomycetes</taxon>
        <taxon>Lulworthiomycetidae</taxon>
        <taxon>Lulworthiales</taxon>
        <taxon>Lulworthiaceae</taxon>
        <taxon>Zalerion</taxon>
    </lineage>
</organism>
<dbReference type="SMART" id="SM01071">
    <property type="entry name" value="CDC37_N"/>
    <property type="match status" value="1"/>
</dbReference>
<keyword evidence="11" id="KW-1185">Reference proteome</keyword>
<keyword evidence="4" id="KW-0143">Chaperone</keyword>
<dbReference type="GO" id="GO:0051087">
    <property type="term" value="F:protein-folding chaperone binding"/>
    <property type="evidence" value="ECO:0007669"/>
    <property type="project" value="TreeGrafter"/>
</dbReference>
<reference evidence="10" key="1">
    <citation type="submission" date="2022-07" db="EMBL/GenBank/DDBJ databases">
        <title>Draft genome sequence of Zalerion maritima ATCC 34329, a (micro)plastics degrading marine fungus.</title>
        <authorList>
            <person name="Paco A."/>
            <person name="Goncalves M.F.M."/>
            <person name="Rocha-Santos T.A.P."/>
            <person name="Alves A."/>
        </authorList>
    </citation>
    <scope>NUCLEOTIDE SEQUENCE</scope>
    <source>
        <strain evidence="10">ATCC 34329</strain>
    </source>
</reference>
<dbReference type="InterPro" id="IPR013855">
    <property type="entry name" value="Cdc37_N_dom"/>
</dbReference>
<evidence type="ECO:0000259" key="8">
    <source>
        <dbReference type="SMART" id="SM01070"/>
    </source>
</evidence>
<evidence type="ECO:0000259" key="9">
    <source>
        <dbReference type="SMART" id="SM01071"/>
    </source>
</evidence>
<dbReference type="SMART" id="SM01070">
    <property type="entry name" value="CDC37_M"/>
    <property type="match status" value="1"/>
</dbReference>
<evidence type="ECO:0000313" key="10">
    <source>
        <dbReference type="EMBL" id="KAJ2899592.1"/>
    </source>
</evidence>
<dbReference type="PANTHER" id="PTHR12800:SF4">
    <property type="entry name" value="HSP90 CO-CHAPERONE CDC37"/>
    <property type="match status" value="1"/>
</dbReference>
<feature type="domain" description="Cdc37 N-terminal" evidence="9">
    <location>
        <begin position="2"/>
        <end position="196"/>
    </location>
</feature>
<comment type="subcellular location">
    <subcellularLocation>
        <location evidence="1">Cytoplasm</location>
    </subcellularLocation>
</comment>
<comment type="caution">
    <text evidence="10">The sequence shown here is derived from an EMBL/GenBank/DDBJ whole genome shotgun (WGS) entry which is preliminary data.</text>
</comment>
<feature type="region of interest" description="Disordered" evidence="6">
    <location>
        <begin position="187"/>
        <end position="249"/>
    </location>
</feature>
<dbReference type="Pfam" id="PF03234">
    <property type="entry name" value="CDC37_N"/>
    <property type="match status" value="1"/>
</dbReference>
<dbReference type="GO" id="GO:0006457">
    <property type="term" value="P:protein folding"/>
    <property type="evidence" value="ECO:0007669"/>
    <property type="project" value="TreeGrafter"/>
</dbReference>
<evidence type="ECO:0000256" key="3">
    <source>
        <dbReference type="ARBA" id="ARBA00022490"/>
    </source>
</evidence>
<sequence>MPVDYSKWDALELSDDSDVEVHPNVDKRSFIRAKQAQIHAERQQRKHQIETLKYERIINDQLMRRISGLLDSLKSHAADAKAGNPGEVAFRAVFESTPKNPADDAPPPRPEGVHTEQKEPLPSYTKMMATLLDQVNQALEEKKPADRYEGMLEEVGIHLSKVEALQKELLTKLADLEKEEGKKITSEGIHTGFNSSHVAKAKPSTTPAASEDKGKKTDTSVELLNPSYQAPTEKKTTADAAGDEDDSEVKSSAIGKRFGALSPDNYSASLDFLSRYPEVLAEKETDALLIMAFDAELEKRPAESRSYVHQALLLQYCRALGKDGVALFFRRISTPGHQARDVFFNDVKDTYGKIKGRAAEILAQSAAESGGVEQIQLHAMEPGTVINIRIPPAGSDDPEGQKARAIFDGFKPEMKEALESGELDKVNKVLGEMKVEDAEELVGQFGDAGILSLEEQIIDATTEEGKKHLEDMEEERARELAAEAEAEKTAAKYSADPE</sequence>
<proteinExistence type="inferred from homology"/>